<dbReference type="EMBL" id="JRRC01432138">
    <property type="protein sequence ID" value="KHG05518.1"/>
    <property type="molecule type" value="Genomic_DNA"/>
</dbReference>
<sequence length="38" mass="4505">MKSAICCPIKNRSKIQDICEKYGRLFQHFHRTEGSLCY</sequence>
<proteinExistence type="predicted"/>
<gene>
    <name evidence="1" type="ORF">F383_31057</name>
</gene>
<name>A0A0B0MTS2_GOSAR</name>
<organism evidence="1 2">
    <name type="scientific">Gossypium arboreum</name>
    <name type="common">Tree cotton</name>
    <name type="synonym">Gossypium nanking</name>
    <dbReference type="NCBI Taxonomy" id="29729"/>
    <lineage>
        <taxon>Eukaryota</taxon>
        <taxon>Viridiplantae</taxon>
        <taxon>Streptophyta</taxon>
        <taxon>Embryophyta</taxon>
        <taxon>Tracheophyta</taxon>
        <taxon>Spermatophyta</taxon>
        <taxon>Magnoliopsida</taxon>
        <taxon>eudicotyledons</taxon>
        <taxon>Gunneridae</taxon>
        <taxon>Pentapetalae</taxon>
        <taxon>rosids</taxon>
        <taxon>malvids</taxon>
        <taxon>Malvales</taxon>
        <taxon>Malvaceae</taxon>
        <taxon>Malvoideae</taxon>
        <taxon>Gossypium</taxon>
    </lineage>
</organism>
<dbReference type="AlphaFoldDB" id="A0A0B0MTS2"/>
<dbReference type="Proteomes" id="UP000032142">
    <property type="component" value="Unassembled WGS sequence"/>
</dbReference>
<protein>
    <submittedName>
        <fullName evidence="1">Uncharacterized protein</fullName>
    </submittedName>
</protein>
<accession>A0A0B0MTS2</accession>
<comment type="caution">
    <text evidence="1">The sequence shown here is derived from an EMBL/GenBank/DDBJ whole genome shotgun (WGS) entry which is preliminary data.</text>
</comment>
<evidence type="ECO:0000313" key="2">
    <source>
        <dbReference type="Proteomes" id="UP000032142"/>
    </source>
</evidence>
<evidence type="ECO:0000313" key="1">
    <source>
        <dbReference type="EMBL" id="KHG05518.1"/>
    </source>
</evidence>
<keyword evidence="2" id="KW-1185">Reference proteome</keyword>
<reference evidence="2" key="1">
    <citation type="submission" date="2014-09" db="EMBL/GenBank/DDBJ databases">
        <authorList>
            <person name="Mudge J."/>
            <person name="Ramaraj T."/>
            <person name="Lindquist I.E."/>
            <person name="Bharti A.K."/>
            <person name="Sundararajan A."/>
            <person name="Cameron C.T."/>
            <person name="Woodward J.E."/>
            <person name="May G.D."/>
            <person name="Brubaker C."/>
            <person name="Broadhvest J."/>
            <person name="Wilkins T.A."/>
        </authorList>
    </citation>
    <scope>NUCLEOTIDE SEQUENCE</scope>
    <source>
        <strain evidence="2">cv. AKA8401</strain>
    </source>
</reference>